<evidence type="ECO:0000256" key="1">
    <source>
        <dbReference type="SAM" id="MobiDB-lite"/>
    </source>
</evidence>
<evidence type="ECO:0008006" key="4">
    <source>
        <dbReference type="Google" id="ProtNLM"/>
    </source>
</evidence>
<gene>
    <name evidence="2" type="ORF">FEM48_Zijuj12G0097500</name>
</gene>
<evidence type="ECO:0000313" key="3">
    <source>
        <dbReference type="Proteomes" id="UP000813462"/>
    </source>
</evidence>
<dbReference type="EMBL" id="JAEACU010000012">
    <property type="protein sequence ID" value="KAH7512502.1"/>
    <property type="molecule type" value="Genomic_DNA"/>
</dbReference>
<dbReference type="Proteomes" id="UP000813462">
    <property type="component" value="Unassembled WGS sequence"/>
</dbReference>
<name>A0A978UCK9_ZIZJJ</name>
<organism evidence="2 3">
    <name type="scientific">Ziziphus jujuba var. spinosa</name>
    <dbReference type="NCBI Taxonomy" id="714518"/>
    <lineage>
        <taxon>Eukaryota</taxon>
        <taxon>Viridiplantae</taxon>
        <taxon>Streptophyta</taxon>
        <taxon>Embryophyta</taxon>
        <taxon>Tracheophyta</taxon>
        <taxon>Spermatophyta</taxon>
        <taxon>Magnoliopsida</taxon>
        <taxon>eudicotyledons</taxon>
        <taxon>Gunneridae</taxon>
        <taxon>Pentapetalae</taxon>
        <taxon>rosids</taxon>
        <taxon>fabids</taxon>
        <taxon>Rosales</taxon>
        <taxon>Rhamnaceae</taxon>
        <taxon>Paliureae</taxon>
        <taxon>Ziziphus</taxon>
    </lineage>
</organism>
<evidence type="ECO:0000313" key="2">
    <source>
        <dbReference type="EMBL" id="KAH7512502.1"/>
    </source>
</evidence>
<feature type="region of interest" description="Disordered" evidence="1">
    <location>
        <begin position="144"/>
        <end position="189"/>
    </location>
</feature>
<reference evidence="2" key="1">
    <citation type="journal article" date="2021" name="Front. Plant Sci.">
        <title>Chromosome-Scale Genome Assembly for Chinese Sour Jujube and Insights Into Its Genome Evolution and Domestication Signature.</title>
        <authorList>
            <person name="Shen L.-Y."/>
            <person name="Luo H."/>
            <person name="Wang X.-L."/>
            <person name="Wang X.-M."/>
            <person name="Qiu X.-J."/>
            <person name="Liu H."/>
            <person name="Zhou S.-S."/>
            <person name="Jia K.-H."/>
            <person name="Nie S."/>
            <person name="Bao Y.-T."/>
            <person name="Zhang R.-G."/>
            <person name="Yun Q.-Z."/>
            <person name="Chai Y.-H."/>
            <person name="Lu J.-Y."/>
            <person name="Li Y."/>
            <person name="Zhao S.-W."/>
            <person name="Mao J.-F."/>
            <person name="Jia S.-G."/>
            <person name="Mao Y.-M."/>
        </authorList>
    </citation>
    <scope>NUCLEOTIDE SEQUENCE</scope>
    <source>
        <strain evidence="2">AT0</strain>
        <tissue evidence="2">Leaf</tissue>
    </source>
</reference>
<comment type="caution">
    <text evidence="2">The sequence shown here is derived from an EMBL/GenBank/DDBJ whole genome shotgun (WGS) entry which is preliminary data.</text>
</comment>
<proteinExistence type="predicted"/>
<sequence length="189" mass="21574">MDGTLKHLPHRDVPQLELVAYEENALRISQLKLVGKVMTEKVIRKNVVNPSYEGSGLLTMWLWSIDGAHLVMKEWKSELTFDNLNFNLSTFWVQIHGDQYGPWIRSEVGAYTMVKENNYLRRGEITRGEIFGTFSRKMNPHAKATKVGRELEANRGQDPVGLSRHASEEGESNSTERNFEGKSRGKIGR</sequence>
<dbReference type="AlphaFoldDB" id="A0A978UCK9"/>
<protein>
    <recommendedName>
        <fullName evidence="4">DUF4283 domain-containing protein</fullName>
    </recommendedName>
</protein>
<accession>A0A978UCK9</accession>